<comment type="caution">
    <text evidence="5">The sequence shown here is derived from an EMBL/GenBank/DDBJ whole genome shotgun (WGS) entry which is preliminary data.</text>
</comment>
<keyword evidence="1" id="KW-0805">Transcription regulation</keyword>
<proteinExistence type="predicted"/>
<dbReference type="GO" id="GO:0003677">
    <property type="term" value="F:DNA binding"/>
    <property type="evidence" value="ECO:0007669"/>
    <property type="project" value="UniProtKB-KW"/>
</dbReference>
<dbReference type="GO" id="GO:0006950">
    <property type="term" value="P:response to stress"/>
    <property type="evidence" value="ECO:0007669"/>
    <property type="project" value="TreeGrafter"/>
</dbReference>
<name>A0A327XYW2_9RHOB</name>
<evidence type="ECO:0000256" key="2">
    <source>
        <dbReference type="ARBA" id="ARBA00023125"/>
    </source>
</evidence>
<dbReference type="InterPro" id="IPR023187">
    <property type="entry name" value="Tscrpt_reg_MarR-type_CS"/>
</dbReference>
<protein>
    <submittedName>
        <fullName evidence="5">Homoprotocatechuate degradation regulator HpaR</fullName>
    </submittedName>
</protein>
<dbReference type="GO" id="GO:0003700">
    <property type="term" value="F:DNA-binding transcription factor activity"/>
    <property type="evidence" value="ECO:0007669"/>
    <property type="project" value="InterPro"/>
</dbReference>
<dbReference type="EMBL" id="QLMG01000036">
    <property type="protein sequence ID" value="RAK13341.1"/>
    <property type="molecule type" value="Genomic_DNA"/>
</dbReference>
<evidence type="ECO:0000313" key="6">
    <source>
        <dbReference type="Proteomes" id="UP000249165"/>
    </source>
</evidence>
<feature type="domain" description="HTH marR-type" evidence="4">
    <location>
        <begin position="8"/>
        <end position="140"/>
    </location>
</feature>
<dbReference type="PANTHER" id="PTHR33164:SF13">
    <property type="entry name" value="4-HYDROXYPHENYLACETATE CATABOLISM PROTEIN"/>
    <property type="match status" value="1"/>
</dbReference>
<keyword evidence="3" id="KW-0804">Transcription</keyword>
<organism evidence="5 6">
    <name type="scientific">Salipiger aestuarii</name>
    <dbReference type="NCBI Taxonomy" id="568098"/>
    <lineage>
        <taxon>Bacteria</taxon>
        <taxon>Pseudomonadati</taxon>
        <taxon>Pseudomonadota</taxon>
        <taxon>Alphaproteobacteria</taxon>
        <taxon>Rhodobacterales</taxon>
        <taxon>Roseobacteraceae</taxon>
        <taxon>Salipiger</taxon>
    </lineage>
</organism>
<dbReference type="PANTHER" id="PTHR33164">
    <property type="entry name" value="TRANSCRIPTIONAL REGULATOR, MARR FAMILY"/>
    <property type="match status" value="1"/>
</dbReference>
<dbReference type="RefSeq" id="WP_009504274.1">
    <property type="nucleotide sequence ID" value="NZ_LIGK01000017.1"/>
</dbReference>
<gene>
    <name evidence="5" type="ORF">ATI53_103644</name>
</gene>
<keyword evidence="2" id="KW-0238">DNA-binding</keyword>
<dbReference type="InterPro" id="IPR039422">
    <property type="entry name" value="MarR/SlyA-like"/>
</dbReference>
<dbReference type="SUPFAM" id="SSF46785">
    <property type="entry name" value="Winged helix' DNA-binding domain"/>
    <property type="match status" value="1"/>
</dbReference>
<dbReference type="SMART" id="SM00347">
    <property type="entry name" value="HTH_MARR"/>
    <property type="match status" value="1"/>
</dbReference>
<keyword evidence="6" id="KW-1185">Reference proteome</keyword>
<evidence type="ECO:0000256" key="3">
    <source>
        <dbReference type="ARBA" id="ARBA00023163"/>
    </source>
</evidence>
<evidence type="ECO:0000256" key="1">
    <source>
        <dbReference type="ARBA" id="ARBA00023015"/>
    </source>
</evidence>
<dbReference type="AlphaFoldDB" id="A0A327XYW2"/>
<accession>A0A327XYW2</accession>
<dbReference type="OrthoDB" id="8588347at2"/>
<dbReference type="PROSITE" id="PS50995">
    <property type="entry name" value="HTH_MARR_2"/>
    <property type="match status" value="1"/>
</dbReference>
<reference evidence="5 6" key="1">
    <citation type="submission" date="2018-06" db="EMBL/GenBank/DDBJ databases">
        <title>Genomic Encyclopedia of Archaeal and Bacterial Type Strains, Phase II (KMG-II): from individual species to whole genera.</title>
        <authorList>
            <person name="Goeker M."/>
        </authorList>
    </citation>
    <scope>NUCLEOTIDE SEQUENCE [LARGE SCALE GENOMIC DNA]</scope>
    <source>
        <strain evidence="5 6">DSM 22011</strain>
    </source>
</reference>
<dbReference type="InterPro" id="IPR036388">
    <property type="entry name" value="WH-like_DNA-bd_sf"/>
</dbReference>
<dbReference type="PROSITE" id="PS01117">
    <property type="entry name" value="HTH_MARR_1"/>
    <property type="match status" value="1"/>
</dbReference>
<dbReference type="Pfam" id="PF01047">
    <property type="entry name" value="MarR"/>
    <property type="match status" value="1"/>
</dbReference>
<dbReference type="Gene3D" id="1.10.10.10">
    <property type="entry name" value="Winged helix-like DNA-binding domain superfamily/Winged helix DNA-binding domain"/>
    <property type="match status" value="1"/>
</dbReference>
<evidence type="ECO:0000313" key="5">
    <source>
        <dbReference type="EMBL" id="RAK13341.1"/>
    </source>
</evidence>
<dbReference type="Proteomes" id="UP000249165">
    <property type="component" value="Unassembled WGS sequence"/>
</dbReference>
<sequence>MIDLPPPRASLPILLILARETMLRELRPMMADAGLTEPQWRILRVLTHEGALSVQDVAAAACLQPTSVSRILQSMVERGLVLRRQDSANRRRQVVTATAQGQALIARSAPVSRAVTDGFADRFGRERYAQLVALLDAFIVDCGEG</sequence>
<dbReference type="InterPro" id="IPR000835">
    <property type="entry name" value="HTH_MarR-typ"/>
</dbReference>
<dbReference type="InterPro" id="IPR036390">
    <property type="entry name" value="WH_DNA-bd_sf"/>
</dbReference>
<evidence type="ECO:0000259" key="4">
    <source>
        <dbReference type="PROSITE" id="PS50995"/>
    </source>
</evidence>